<dbReference type="InterPro" id="IPR036938">
    <property type="entry name" value="PAP2/HPO_sf"/>
</dbReference>
<dbReference type="CDD" id="cd03392">
    <property type="entry name" value="PAP2_like_2"/>
    <property type="match status" value="1"/>
</dbReference>
<feature type="transmembrane region" description="Helical" evidence="1">
    <location>
        <begin position="95"/>
        <end position="115"/>
    </location>
</feature>
<dbReference type="EMBL" id="RSCJ01000010">
    <property type="protein sequence ID" value="RUR80833.1"/>
    <property type="molecule type" value="Genomic_DNA"/>
</dbReference>
<keyword evidence="4" id="KW-1185">Reference proteome</keyword>
<gene>
    <name evidence="3" type="ORF">PCC6912_28550</name>
</gene>
<dbReference type="RefSeq" id="WP_016878582.1">
    <property type="nucleotide sequence ID" value="NZ_AJLN01000068.1"/>
</dbReference>
<keyword evidence="1" id="KW-1133">Transmembrane helix</keyword>
<dbReference type="STRING" id="211165.GCA_000317285_02421"/>
<dbReference type="Gene3D" id="1.20.144.10">
    <property type="entry name" value="Phosphatidic acid phosphatase type 2/haloperoxidase"/>
    <property type="match status" value="1"/>
</dbReference>
<reference evidence="3 4" key="1">
    <citation type="journal article" date="2019" name="Genome Biol. Evol.">
        <title>Day and night: Metabolic profiles and evolutionary relationships of six axenic non-marine cyanobacteria.</title>
        <authorList>
            <person name="Will S.E."/>
            <person name="Henke P."/>
            <person name="Boedeker C."/>
            <person name="Huang S."/>
            <person name="Brinkmann H."/>
            <person name="Rohde M."/>
            <person name="Jarek M."/>
            <person name="Friedl T."/>
            <person name="Seufert S."/>
            <person name="Schumacher M."/>
            <person name="Overmann J."/>
            <person name="Neumann-Schaal M."/>
            <person name="Petersen J."/>
        </authorList>
    </citation>
    <scope>NUCLEOTIDE SEQUENCE [LARGE SCALE GENOMIC DNA]</scope>
    <source>
        <strain evidence="3 4">PCC 6912</strain>
    </source>
</reference>
<dbReference type="OrthoDB" id="9789113at2"/>
<evidence type="ECO:0000313" key="4">
    <source>
        <dbReference type="Proteomes" id="UP000268857"/>
    </source>
</evidence>
<sequence length="226" mass="25054">MRSRIFSLIFSIRLVGLLLSAVALWIFAQIAEEVLEQETQRLDKGILLAIRRLHTPLGDRIVLGITFLGEPVVLLVVCLGLGAGLVYYHRRSQATTLGIAAIGAIGLNYLLKVLFGRARPELWNRIIDVSQYSFPSGHAMISLVIYGFVGYLLAKQFPHWQKWIFALTVVLVVAIGFSRLYLGVHWPTDVAAGYAAGIVWLIACILSLEVWQMYRSSGNSSSQAPN</sequence>
<dbReference type="Proteomes" id="UP000268857">
    <property type="component" value="Unassembled WGS sequence"/>
</dbReference>
<evidence type="ECO:0000256" key="1">
    <source>
        <dbReference type="SAM" id="Phobius"/>
    </source>
</evidence>
<dbReference type="PANTHER" id="PTHR14969:SF13">
    <property type="entry name" value="AT30094P"/>
    <property type="match status" value="1"/>
</dbReference>
<comment type="caution">
    <text evidence="3">The sequence shown here is derived from an EMBL/GenBank/DDBJ whole genome shotgun (WGS) entry which is preliminary data.</text>
</comment>
<feature type="transmembrane region" description="Helical" evidence="1">
    <location>
        <begin position="190"/>
        <end position="211"/>
    </location>
</feature>
<feature type="domain" description="Phosphatidic acid phosphatase type 2/haloperoxidase" evidence="2">
    <location>
        <begin position="97"/>
        <end position="205"/>
    </location>
</feature>
<dbReference type="AlphaFoldDB" id="A0A433NF67"/>
<keyword evidence="1" id="KW-0812">Transmembrane</keyword>
<name>A0A433NF67_CHLFR</name>
<protein>
    <submittedName>
        <fullName evidence="3">Phosphatase PAP2 family protein</fullName>
    </submittedName>
</protein>
<dbReference type="PANTHER" id="PTHR14969">
    <property type="entry name" value="SPHINGOSINE-1-PHOSPHATE PHOSPHOHYDROLASE"/>
    <property type="match status" value="1"/>
</dbReference>
<keyword evidence="1" id="KW-0472">Membrane</keyword>
<feature type="transmembrane region" description="Helical" evidence="1">
    <location>
        <begin position="135"/>
        <end position="154"/>
    </location>
</feature>
<dbReference type="InterPro" id="IPR000326">
    <property type="entry name" value="PAP2/HPO"/>
</dbReference>
<organism evidence="3 4">
    <name type="scientific">Chlorogloeopsis fritschii PCC 6912</name>
    <dbReference type="NCBI Taxonomy" id="211165"/>
    <lineage>
        <taxon>Bacteria</taxon>
        <taxon>Bacillati</taxon>
        <taxon>Cyanobacteriota</taxon>
        <taxon>Cyanophyceae</taxon>
        <taxon>Nostocales</taxon>
        <taxon>Chlorogloeopsidaceae</taxon>
        <taxon>Chlorogloeopsis</taxon>
    </lineage>
</organism>
<evidence type="ECO:0000313" key="3">
    <source>
        <dbReference type="EMBL" id="RUR80833.1"/>
    </source>
</evidence>
<dbReference type="SMART" id="SM00014">
    <property type="entry name" value="acidPPc"/>
    <property type="match status" value="1"/>
</dbReference>
<dbReference type="SUPFAM" id="SSF48317">
    <property type="entry name" value="Acid phosphatase/Vanadium-dependent haloperoxidase"/>
    <property type="match status" value="1"/>
</dbReference>
<feature type="transmembrane region" description="Helical" evidence="1">
    <location>
        <begin position="61"/>
        <end position="88"/>
    </location>
</feature>
<feature type="transmembrane region" description="Helical" evidence="1">
    <location>
        <begin position="163"/>
        <end position="184"/>
    </location>
</feature>
<evidence type="ECO:0000259" key="2">
    <source>
        <dbReference type="SMART" id="SM00014"/>
    </source>
</evidence>
<proteinExistence type="predicted"/>
<accession>A0A433NF67</accession>
<dbReference type="Pfam" id="PF01569">
    <property type="entry name" value="PAP2"/>
    <property type="match status" value="1"/>
</dbReference>